<dbReference type="Gene3D" id="3.40.190.10">
    <property type="entry name" value="Periplasmic binding protein-like II"/>
    <property type="match status" value="1"/>
</dbReference>
<evidence type="ECO:0000313" key="5">
    <source>
        <dbReference type="EMBL" id="VDS04223.1"/>
    </source>
</evidence>
<gene>
    <name evidence="5" type="primary">ddpA_2</name>
    <name evidence="5" type="ORF">DEVEQU_01356</name>
</gene>
<comment type="subcellular location">
    <subcellularLocation>
        <location evidence="1">Periplasm</location>
    </subcellularLocation>
</comment>
<evidence type="ECO:0000256" key="1">
    <source>
        <dbReference type="ARBA" id="ARBA00004418"/>
    </source>
</evidence>
<accession>A0A3S4GJ70</accession>
<dbReference type="Gene3D" id="3.90.76.10">
    <property type="entry name" value="Dipeptide-binding Protein, Domain 1"/>
    <property type="match status" value="1"/>
</dbReference>
<dbReference type="EMBL" id="UZWD01000021">
    <property type="protein sequence ID" value="VDS04223.1"/>
    <property type="molecule type" value="Genomic_DNA"/>
</dbReference>
<keyword evidence="3" id="KW-0732">Signal</keyword>
<dbReference type="GO" id="GO:0043190">
    <property type="term" value="C:ATP-binding cassette (ABC) transporter complex"/>
    <property type="evidence" value="ECO:0007669"/>
    <property type="project" value="InterPro"/>
</dbReference>
<proteinExistence type="inferred from homology"/>
<feature type="domain" description="Solute-binding protein family 5" evidence="4">
    <location>
        <begin position="73"/>
        <end position="439"/>
    </location>
</feature>
<dbReference type="GO" id="GO:0030288">
    <property type="term" value="C:outer membrane-bounded periplasmic space"/>
    <property type="evidence" value="ECO:0007669"/>
    <property type="project" value="UniProtKB-ARBA"/>
</dbReference>
<sequence length="529" mass="58099">MKLTRTLTAALLSMTMLTGATFAATPANTLVIADALDDIITLDPGEVGEVGGIMAAKQIYQTLIAPDVADPTKIYGVLAESWTVSEDGKTFTFKMNPAAKFASGNPVTAHDAEFSLRRVVKMASRSAFLLTQLGLNAENVEERIKATDDATLVFEIGEPYAESFVLYALSSHSGGIVDSKLVMEHEVDGDMGNAWLKQANSAGSGPFVLTTWTPKQSILLTRNENFWQEKPAMERLFFQHVPESAAQRLLLEKGDIDIANKLGADDYTSIAENADIKTLDGSSGVIYYMGLNVRNEALSHPDFVKAMKYLVDYEGIAQTIGQGTIKVHQTLVPEGFLGSLDYNPYSLDIEKAKELIASSGVTTPVKLDTVVWNVPPYTDFAQAAQATMAQAGIDLNLLVVDGQQWLERYRSSDLDIWVGLWGPDYPDPHSNAKAFAVNSDDTPDGSQSLADRFGWDAGDLSPKAMAALRENDNEVRKSMYEEIQVEHTDTSPFLYMFQEVRRVAIRANVQDLELGLTLSDDRYWKAHKD</sequence>
<evidence type="ECO:0000313" key="6">
    <source>
        <dbReference type="Proteomes" id="UP000268844"/>
    </source>
</evidence>
<dbReference type="GO" id="GO:0015833">
    <property type="term" value="P:peptide transport"/>
    <property type="evidence" value="ECO:0007669"/>
    <property type="project" value="TreeGrafter"/>
</dbReference>
<dbReference type="InterPro" id="IPR000914">
    <property type="entry name" value="SBP_5_dom"/>
</dbReference>
<feature type="chain" id="PRO_5018742054" evidence="3">
    <location>
        <begin position="24"/>
        <end position="529"/>
    </location>
</feature>
<dbReference type="RefSeq" id="WP_126149813.1">
    <property type="nucleotide sequence ID" value="NZ_JBHTMH010000002.1"/>
</dbReference>
<feature type="signal peptide" evidence="3">
    <location>
        <begin position="1"/>
        <end position="23"/>
    </location>
</feature>
<evidence type="ECO:0000256" key="2">
    <source>
        <dbReference type="ARBA" id="ARBA00005695"/>
    </source>
</evidence>
<reference evidence="5 6" key="1">
    <citation type="submission" date="2018-12" db="EMBL/GenBank/DDBJ databases">
        <authorList>
            <person name="Criscuolo A."/>
        </authorList>
    </citation>
    <scope>NUCLEOTIDE SEQUENCE [LARGE SCALE GENOMIC DNA]</scope>
    <source>
        <strain evidence="5">ACIP1116281</strain>
    </source>
</reference>
<dbReference type="AlphaFoldDB" id="A0A3S4GJ70"/>
<protein>
    <submittedName>
        <fullName evidence="5">Putative D,D-dipeptide-binding periplasmic protein DdpA</fullName>
    </submittedName>
</protein>
<organism evidence="5 6">
    <name type="scientific">Devosia equisanguinis</name>
    <dbReference type="NCBI Taxonomy" id="2490941"/>
    <lineage>
        <taxon>Bacteria</taxon>
        <taxon>Pseudomonadati</taxon>
        <taxon>Pseudomonadota</taxon>
        <taxon>Alphaproteobacteria</taxon>
        <taxon>Hyphomicrobiales</taxon>
        <taxon>Devosiaceae</taxon>
        <taxon>Devosia</taxon>
    </lineage>
</organism>
<dbReference type="Gene3D" id="3.10.105.10">
    <property type="entry name" value="Dipeptide-binding Protein, Domain 3"/>
    <property type="match status" value="1"/>
</dbReference>
<dbReference type="InterPro" id="IPR030678">
    <property type="entry name" value="Peptide/Ni-bd"/>
</dbReference>
<dbReference type="CDD" id="cd08512">
    <property type="entry name" value="PBP2_NikA_DppA_OppA_like_7"/>
    <property type="match status" value="1"/>
</dbReference>
<dbReference type="PANTHER" id="PTHR30290:SF34">
    <property type="entry name" value="ABC TRANSPORTER, PERIPLASMIC OLIGO-PEPTIDE BINDING PROTEIN, PUTATIVE-RELATED"/>
    <property type="match status" value="1"/>
</dbReference>
<evidence type="ECO:0000259" key="4">
    <source>
        <dbReference type="Pfam" id="PF00496"/>
    </source>
</evidence>
<dbReference type="InterPro" id="IPR039424">
    <property type="entry name" value="SBP_5"/>
</dbReference>
<dbReference type="SUPFAM" id="SSF53850">
    <property type="entry name" value="Periplasmic binding protein-like II"/>
    <property type="match status" value="1"/>
</dbReference>
<evidence type="ECO:0000256" key="3">
    <source>
        <dbReference type="SAM" id="SignalP"/>
    </source>
</evidence>
<name>A0A3S4GJ70_9HYPH</name>
<dbReference type="OrthoDB" id="9803988at2"/>
<keyword evidence="6" id="KW-1185">Reference proteome</keyword>
<dbReference type="Proteomes" id="UP000268844">
    <property type="component" value="Unassembled WGS sequence"/>
</dbReference>
<dbReference type="Pfam" id="PF00496">
    <property type="entry name" value="SBP_bac_5"/>
    <property type="match status" value="1"/>
</dbReference>
<dbReference type="PIRSF" id="PIRSF002741">
    <property type="entry name" value="MppA"/>
    <property type="match status" value="1"/>
</dbReference>
<dbReference type="GO" id="GO:1904680">
    <property type="term" value="F:peptide transmembrane transporter activity"/>
    <property type="evidence" value="ECO:0007669"/>
    <property type="project" value="TreeGrafter"/>
</dbReference>
<dbReference type="PANTHER" id="PTHR30290">
    <property type="entry name" value="PERIPLASMIC BINDING COMPONENT OF ABC TRANSPORTER"/>
    <property type="match status" value="1"/>
</dbReference>
<comment type="similarity">
    <text evidence="2">Belongs to the bacterial solute-binding protein 5 family.</text>
</comment>